<dbReference type="HOGENOM" id="CLU_423833_0_0_12"/>
<dbReference type="InterPro" id="IPR005846">
    <property type="entry name" value="A-D-PHexomutase_a/b/a-III"/>
</dbReference>
<evidence type="ECO:0000259" key="4">
    <source>
        <dbReference type="Pfam" id="PF02878"/>
    </source>
</evidence>
<dbReference type="KEGG" id="scc:Spico_1488"/>
<reference evidence="6 7" key="2">
    <citation type="journal article" date="2012" name="Stand. Genomic Sci.">
        <title>Complete genome sequence of the termite hindgut bacterium Spirochaeta coccoides type strain (SPN1(T)), reclassification in the genus Sphaerochaeta as Sphaerochaeta coccoides comb. nov. and emendations of the family Spirochaetaceae and the genus Sphaerochaeta.</title>
        <authorList>
            <person name="Abt B."/>
            <person name="Han C."/>
            <person name="Scheuner C."/>
            <person name="Lu M."/>
            <person name="Lapidus A."/>
            <person name="Nolan M."/>
            <person name="Lucas S."/>
            <person name="Hammon N."/>
            <person name="Deshpande S."/>
            <person name="Cheng J.F."/>
            <person name="Tapia R."/>
            <person name="Goodwin L.A."/>
            <person name="Pitluck S."/>
            <person name="Liolios K."/>
            <person name="Pagani I."/>
            <person name="Ivanova N."/>
            <person name="Mavromatis K."/>
            <person name="Mikhailova N."/>
            <person name="Huntemann M."/>
            <person name="Pati A."/>
            <person name="Chen A."/>
            <person name="Palaniappan K."/>
            <person name="Land M."/>
            <person name="Hauser L."/>
            <person name="Brambilla E.M."/>
            <person name="Rohde M."/>
            <person name="Spring S."/>
            <person name="Gronow S."/>
            <person name="Goker M."/>
            <person name="Woyke T."/>
            <person name="Bristow J."/>
            <person name="Eisen J.A."/>
            <person name="Markowitz V."/>
            <person name="Hugenholtz P."/>
            <person name="Kyrpides N.C."/>
            <person name="Klenk H.P."/>
            <person name="Detter J.C."/>
        </authorList>
    </citation>
    <scope>NUCLEOTIDE SEQUENCE [LARGE SCALE GENOMIC DNA]</scope>
    <source>
        <strain evidence="7">ATCC BAA-1237 / DSM 17374 / SPN1</strain>
    </source>
</reference>
<evidence type="ECO:0000313" key="6">
    <source>
        <dbReference type="EMBL" id="AEC02691.1"/>
    </source>
</evidence>
<evidence type="ECO:0000256" key="1">
    <source>
        <dbReference type="ARBA" id="ARBA00001946"/>
    </source>
</evidence>
<comment type="cofactor">
    <cofactor evidence="1">
        <name>Mg(2+)</name>
        <dbReference type="ChEBI" id="CHEBI:18420"/>
    </cofactor>
</comment>
<dbReference type="PANTHER" id="PTHR42946:SF1">
    <property type="entry name" value="PHOSPHOGLUCOMUTASE (ALPHA-D-GLUCOSE-1,6-BISPHOSPHATE-DEPENDENT)"/>
    <property type="match status" value="1"/>
</dbReference>
<dbReference type="InterPro" id="IPR016066">
    <property type="entry name" value="A-D-PHexomutase_CS"/>
</dbReference>
<name>F4GIS3_PARC1</name>
<dbReference type="InterPro" id="IPR050060">
    <property type="entry name" value="Phosphoglucosamine_mutase"/>
</dbReference>
<dbReference type="GO" id="GO:0008966">
    <property type="term" value="F:phosphoglucosamine mutase activity"/>
    <property type="evidence" value="ECO:0007669"/>
    <property type="project" value="UniProtKB-EC"/>
</dbReference>
<dbReference type="Gene3D" id="3.40.120.10">
    <property type="entry name" value="Alpha-D-Glucose-1,6-Bisphosphate, subunit A, domain 3"/>
    <property type="match status" value="3"/>
</dbReference>
<feature type="domain" description="Alpha-D-phosphohexomutase alpha/beta/alpha" evidence="5">
    <location>
        <begin position="376"/>
        <end position="488"/>
    </location>
</feature>
<sequence length="646" mass="71562">MIEYWILDTLEHLDPSKVCQNLPDSSEANAGDNLSVLFSKTGHDAIMDVSRLRSFLSRPMKYDAGLLFSSCAYKFQGTDGVRGLISHEQVSSRKAIQRYIQNRIISPEFLRLYAFSLGGIMDMSSMASINEIMFAEDGRDYYGGGYLKKAVMTGLREAGFNVIDIGIVPTPVLVYESVKQGCPAVMLTASHNPAEYNGLKVFIDGRKLYPDGASGEYALTHKIFHAAFSLGKKRHPVGTVREQDVRGSAHEILDAMLNRKTLVYFFSGRRVFLDTANGAYSTFAQEYLRDLGADVILSACEPGKNRINLDCGVGAIEDLGTELGHSGEGWTDVLKALHSYVPKTREKQPLAIVLDGDGDRVFLVQKDENGALRLLDGDMLAFLIVQGHKGEYKNKESKKRLLVCTVESDYAFSFAISSKNDWIVDVVCVGDRWLVDSFARHGAAQSSFVGCERTGHVIVPVPVGSSLLLTGNGMLTVLLAIQTMATGNVTFFSSGSIIRNVWRNIPLEDFARDTESWERALDVLTKCNPFSCKEILKEQEPDMMFFELSSPPKNNPIGIMFMRKSGTEPKITLTISLLQEYEKMARIFIQGTYDRLTSILSNIQPIDMEHAREQYEHCRQAGGEGLKYNCGPGDSGCKKIKGKGGR</sequence>
<gene>
    <name evidence="6" type="ordered locus">Spico_1488</name>
</gene>
<comment type="similarity">
    <text evidence="2">Belongs to the phosphohexose mutase family.</text>
</comment>
<keyword evidence="6" id="KW-0413">Isomerase</keyword>
<dbReference type="InterPro" id="IPR016055">
    <property type="entry name" value="A-D-PHexomutase_a/b/a-I/II/III"/>
</dbReference>
<dbReference type="AlphaFoldDB" id="F4GIS3"/>
<dbReference type="STRING" id="760011.Spico_1488"/>
<feature type="domain" description="Alpha-D-phosphohexomutase alpha/beta/alpha" evidence="4">
    <location>
        <begin position="77"/>
        <end position="209"/>
    </location>
</feature>
<accession>F4GIS3</accession>
<evidence type="ECO:0000259" key="5">
    <source>
        <dbReference type="Pfam" id="PF02880"/>
    </source>
</evidence>
<dbReference type="Pfam" id="PF02878">
    <property type="entry name" value="PGM_PMM_I"/>
    <property type="match status" value="1"/>
</dbReference>
<protein>
    <submittedName>
        <fullName evidence="6">Phosphoglucosamine mutase</fullName>
        <ecNumber evidence="6">5.4.2.10</ecNumber>
    </submittedName>
</protein>
<evidence type="ECO:0000256" key="3">
    <source>
        <dbReference type="ARBA" id="ARBA00022553"/>
    </source>
</evidence>
<organism evidence="6 7">
    <name type="scientific">Parasphaerochaeta coccoides (strain ATCC BAA-1237 / DSM 17374 / SPN1)</name>
    <name type="common">Sphaerochaeta coccoides</name>
    <dbReference type="NCBI Taxonomy" id="760011"/>
    <lineage>
        <taxon>Bacteria</taxon>
        <taxon>Pseudomonadati</taxon>
        <taxon>Spirochaetota</taxon>
        <taxon>Spirochaetia</taxon>
        <taxon>Spirochaetales</taxon>
        <taxon>Sphaerochaetaceae</taxon>
        <taxon>Parasphaerochaeta</taxon>
    </lineage>
</organism>
<keyword evidence="3" id="KW-0597">Phosphoprotein</keyword>
<keyword evidence="7" id="KW-1185">Reference proteome</keyword>
<proteinExistence type="inferred from homology"/>
<dbReference type="SUPFAM" id="SSF53738">
    <property type="entry name" value="Phosphoglucomutase, first 3 domains"/>
    <property type="match status" value="3"/>
</dbReference>
<dbReference type="EMBL" id="CP002659">
    <property type="protein sequence ID" value="AEC02691.1"/>
    <property type="molecule type" value="Genomic_DNA"/>
</dbReference>
<dbReference type="InterPro" id="IPR005844">
    <property type="entry name" value="A-D-PHexomutase_a/b/a-I"/>
</dbReference>
<dbReference type="Pfam" id="PF02880">
    <property type="entry name" value="PGM_PMM_III"/>
    <property type="match status" value="1"/>
</dbReference>
<dbReference type="PROSITE" id="PS00710">
    <property type="entry name" value="PGM_PMM"/>
    <property type="match status" value="1"/>
</dbReference>
<dbReference type="GO" id="GO:0005975">
    <property type="term" value="P:carbohydrate metabolic process"/>
    <property type="evidence" value="ECO:0007669"/>
    <property type="project" value="InterPro"/>
</dbReference>
<dbReference type="GO" id="GO:0000287">
    <property type="term" value="F:magnesium ion binding"/>
    <property type="evidence" value="ECO:0007669"/>
    <property type="project" value="InterPro"/>
</dbReference>
<dbReference type="PANTHER" id="PTHR42946">
    <property type="entry name" value="PHOSPHOHEXOSE MUTASE"/>
    <property type="match status" value="1"/>
</dbReference>
<evidence type="ECO:0000256" key="2">
    <source>
        <dbReference type="ARBA" id="ARBA00010231"/>
    </source>
</evidence>
<dbReference type="EC" id="5.4.2.10" evidence="6"/>
<evidence type="ECO:0000313" key="7">
    <source>
        <dbReference type="Proteomes" id="UP000007939"/>
    </source>
</evidence>
<dbReference type="PRINTS" id="PR00509">
    <property type="entry name" value="PGMPMM"/>
</dbReference>
<reference evidence="7" key="1">
    <citation type="submission" date="2011-04" db="EMBL/GenBank/DDBJ databases">
        <title>The complete genome of Spirochaeta coccoides DSM 17374.</title>
        <authorList>
            <person name="Lucas S."/>
            <person name="Copeland A."/>
            <person name="Lapidus A."/>
            <person name="Bruce D."/>
            <person name="Goodwin L."/>
            <person name="Pitluck S."/>
            <person name="Peters L."/>
            <person name="Kyrpides N."/>
            <person name="Mavromatis K."/>
            <person name="Pagani I."/>
            <person name="Ivanova N."/>
            <person name="Ovchinnikova G."/>
            <person name="Lu M."/>
            <person name="Detter J.C."/>
            <person name="Tapia R."/>
            <person name="Han C."/>
            <person name="Land M."/>
            <person name="Hauser L."/>
            <person name="Markowitz V."/>
            <person name="Cheng J.-F."/>
            <person name="Hugenholtz P."/>
            <person name="Woyke T."/>
            <person name="Wu D."/>
            <person name="Spring S."/>
            <person name="Schroeder M."/>
            <person name="Brambilla E."/>
            <person name="Klenk H.-P."/>
            <person name="Eisen J.A."/>
        </authorList>
    </citation>
    <scope>NUCLEOTIDE SEQUENCE [LARGE SCALE GENOMIC DNA]</scope>
    <source>
        <strain evidence="7">ATCC BAA-1237 / DSM 17374 / SPN1</strain>
    </source>
</reference>
<dbReference type="InterPro" id="IPR005841">
    <property type="entry name" value="Alpha-D-phosphohexomutase_SF"/>
</dbReference>
<dbReference type="Proteomes" id="UP000007939">
    <property type="component" value="Chromosome"/>
</dbReference>
<dbReference type="eggNOG" id="COG1109">
    <property type="taxonomic scope" value="Bacteria"/>
</dbReference>
<dbReference type="GO" id="GO:0004615">
    <property type="term" value="F:phosphomannomutase activity"/>
    <property type="evidence" value="ECO:0007669"/>
    <property type="project" value="TreeGrafter"/>
</dbReference>